<accession>A0A9P1CU79</accession>
<dbReference type="Proteomes" id="UP001152797">
    <property type="component" value="Unassembled WGS sequence"/>
</dbReference>
<dbReference type="EMBL" id="CAMXCT020002280">
    <property type="protein sequence ID" value="CAL1150388.1"/>
    <property type="molecule type" value="Genomic_DNA"/>
</dbReference>
<evidence type="ECO:0000256" key="1">
    <source>
        <dbReference type="ARBA" id="ARBA00023002"/>
    </source>
</evidence>
<reference evidence="3" key="2">
    <citation type="submission" date="2024-04" db="EMBL/GenBank/DDBJ databases">
        <authorList>
            <person name="Chen Y."/>
            <person name="Shah S."/>
            <person name="Dougan E. K."/>
            <person name="Thang M."/>
            <person name="Chan C."/>
        </authorList>
    </citation>
    <scope>NUCLEOTIDE SEQUENCE [LARGE SCALE GENOMIC DNA]</scope>
</reference>
<comment type="caution">
    <text evidence="2">The sequence shown here is derived from an EMBL/GenBank/DDBJ whole genome shotgun (WGS) entry which is preliminary data.</text>
</comment>
<dbReference type="SUPFAM" id="SSF51197">
    <property type="entry name" value="Clavaminate synthase-like"/>
    <property type="match status" value="1"/>
</dbReference>
<dbReference type="EMBL" id="CAMXCT030002280">
    <property type="protein sequence ID" value="CAL4784325.1"/>
    <property type="molecule type" value="Genomic_DNA"/>
</dbReference>
<dbReference type="AlphaFoldDB" id="A0A9P1CU79"/>
<protein>
    <recommendedName>
        <fullName evidence="5">TauD/TfdA-like domain-containing protein</fullName>
    </recommendedName>
</protein>
<evidence type="ECO:0000313" key="3">
    <source>
        <dbReference type="EMBL" id="CAL1150388.1"/>
    </source>
</evidence>
<dbReference type="EMBL" id="CAMXCT010002280">
    <property type="protein sequence ID" value="CAI3997013.1"/>
    <property type="molecule type" value="Genomic_DNA"/>
</dbReference>
<organism evidence="2">
    <name type="scientific">Cladocopium goreaui</name>
    <dbReference type="NCBI Taxonomy" id="2562237"/>
    <lineage>
        <taxon>Eukaryota</taxon>
        <taxon>Sar</taxon>
        <taxon>Alveolata</taxon>
        <taxon>Dinophyceae</taxon>
        <taxon>Suessiales</taxon>
        <taxon>Symbiodiniaceae</taxon>
        <taxon>Cladocopium</taxon>
    </lineage>
</organism>
<dbReference type="OrthoDB" id="406634at2759"/>
<name>A0A9P1CU79_9DINO</name>
<evidence type="ECO:0000313" key="2">
    <source>
        <dbReference type="EMBL" id="CAI3997013.1"/>
    </source>
</evidence>
<evidence type="ECO:0000313" key="4">
    <source>
        <dbReference type="Proteomes" id="UP001152797"/>
    </source>
</evidence>
<keyword evidence="1" id="KW-0560">Oxidoreductase</keyword>
<proteinExistence type="predicted"/>
<evidence type="ECO:0008006" key="5">
    <source>
        <dbReference type="Google" id="ProtNLM"/>
    </source>
</evidence>
<gene>
    <name evidence="2" type="ORF">C1SCF055_LOCUS23440</name>
</gene>
<dbReference type="Gene3D" id="3.60.130.10">
    <property type="entry name" value="Clavaminate synthase-like"/>
    <property type="match status" value="1"/>
</dbReference>
<dbReference type="InterPro" id="IPR042098">
    <property type="entry name" value="TauD-like_sf"/>
</dbReference>
<sequence length="151" mass="17115">MFCAVQTTSIFRRRRSSMWVPKGVPRRPILFGPPEAPMIQADRKSTKPVDGPAAAAWDKLHDVLLKRTSSVPIGPGDVLVLDNLRTIHGRGVLEAVSELRQRRWVKRLWLTATSTELLLQECAGSQMHPRVFCRQAAFEKTRDMLHPHIQS</sequence>
<reference evidence="2" key="1">
    <citation type="submission" date="2022-10" db="EMBL/GenBank/DDBJ databases">
        <authorList>
            <person name="Chen Y."/>
            <person name="Dougan E. K."/>
            <person name="Chan C."/>
            <person name="Rhodes N."/>
            <person name="Thang M."/>
        </authorList>
    </citation>
    <scope>NUCLEOTIDE SEQUENCE</scope>
</reference>
<keyword evidence="4" id="KW-1185">Reference proteome</keyword>
<dbReference type="GO" id="GO:0016491">
    <property type="term" value="F:oxidoreductase activity"/>
    <property type="evidence" value="ECO:0007669"/>
    <property type="project" value="UniProtKB-KW"/>
</dbReference>